<evidence type="ECO:0000256" key="1">
    <source>
        <dbReference type="ARBA" id="ARBA00022737"/>
    </source>
</evidence>
<reference evidence="3 4" key="1">
    <citation type="journal article" date="2018" name="Mol. Biol. Evol.">
        <title>Broad Genomic Sampling Reveals a Smut Pathogenic Ancestry of the Fungal Clade Ustilaginomycotina.</title>
        <authorList>
            <person name="Kijpornyongpan T."/>
            <person name="Mondo S.J."/>
            <person name="Barry K."/>
            <person name="Sandor L."/>
            <person name="Lee J."/>
            <person name="Lipzen A."/>
            <person name="Pangilinan J."/>
            <person name="LaButti K."/>
            <person name="Hainaut M."/>
            <person name="Henrissat B."/>
            <person name="Grigoriev I.V."/>
            <person name="Spatafora J.W."/>
            <person name="Aime M.C."/>
        </authorList>
    </citation>
    <scope>NUCLEOTIDE SEQUENCE [LARGE SCALE GENOMIC DNA]</scope>
    <source>
        <strain evidence="3 4">MCA 3645</strain>
    </source>
</reference>
<dbReference type="Gene3D" id="1.25.40.10">
    <property type="entry name" value="Tetratricopeptide repeat domain"/>
    <property type="match status" value="2"/>
</dbReference>
<feature type="compositionally biased region" description="Low complexity" evidence="2">
    <location>
        <begin position="72"/>
        <end position="83"/>
    </location>
</feature>
<feature type="compositionally biased region" description="Low complexity" evidence="2">
    <location>
        <begin position="26"/>
        <end position="37"/>
    </location>
</feature>
<feature type="compositionally biased region" description="Low complexity" evidence="2">
    <location>
        <begin position="45"/>
        <end position="58"/>
    </location>
</feature>
<feature type="region of interest" description="Disordered" evidence="2">
    <location>
        <begin position="377"/>
        <end position="396"/>
    </location>
</feature>
<protein>
    <recommendedName>
        <fullName evidence="5">HCP-like protein</fullName>
    </recommendedName>
</protein>
<feature type="compositionally biased region" description="Basic residues" evidence="2">
    <location>
        <begin position="84"/>
        <end position="99"/>
    </location>
</feature>
<dbReference type="STRING" id="1882483.A0A317XGF9"/>
<dbReference type="InterPro" id="IPR011990">
    <property type="entry name" value="TPR-like_helical_dom_sf"/>
</dbReference>
<sequence>MSTASHESLSAAYASAYDYLDTFADAAPAPPAYDAYPQSHDASSQQQQQQQQHQHQQQYYSDTASQRSRPSQQQQQQQPQPQHQHQHQQHHNHHHHHHHQYLEPQTRQATPPTSTSPSSVAPSGSATPPSAASLSRTGGSVGSSGSQSFYSSAQQPYPSHLQQHQPYHPQYPRGPAYPSASGAYPDHAKEPLRSNTAAYPVAAPPTASASMYAQSNISMPALNPSIGTGPGSRAPPLADDLGDSFANMKLLGTPSFGPQRSRSPAPGMSGASTSVKTTSTAGVASASSVRANASYANQEIHQSAAEVHPENSLAAIADELDQTAAGLDQNAGNASHGSQPALNGSANPLRGSGGSTNSTSHSNNGLTPAAASGAYNGHYGSGVRQHSAPGEYPTGSFAGSADGHGMATAAQMGWDPTTAAAAAAAAAAAGYYPNSGAAPANFASFQPQAAHHAAGAYPFAGQPPYAGGPAGSSGFEPNPYFTAASGYLGFPDGSAPGFPPGSMAAAAADPYGGAGMMPMAGGSVVGGAGRPNMLSRQGTQMSMMSGASSGIGLSSNPRRKSKDSAPQQTLPFNKSFVTEYRQRMKGDPDPEAQFAFAKYLIEAAKKVHDPADGPKQQRKYRDALLSESLKLIKRLATTGMGLGKPPYAEAQFFLANCFGNGSLGLQVDHEKAYNLYVQASKQNHPAATYRTAVCNEVGAGTRRDHHRAVLFYRKASALGDTAGMYKLGMVLLNGMLGQPRNVREAIVWLKRAAAQADEDNPHALHELGLLHEKPTNGVVLHDEAYARELFTQAAQLGYAPSQFKLGSAYEYGNLTCPVDPRRSIAWYTKAAGKGDGESELALSGWYLTGSEGVLKQSDSEAYLWARRAASKGIPKAEYAVGYYSEVGIGVESNLEEAKRWYMRAAAQGNKRAMQRLTELKKMKAAGMTGKKGARPTRKDAETECVVM</sequence>
<dbReference type="OrthoDB" id="272077at2759"/>
<dbReference type="PANTHER" id="PTHR46430">
    <property type="entry name" value="PROTEIN SKT5-RELATED"/>
    <property type="match status" value="1"/>
</dbReference>
<evidence type="ECO:0008006" key="5">
    <source>
        <dbReference type="Google" id="ProtNLM"/>
    </source>
</evidence>
<feature type="region of interest" description="Disordered" evidence="2">
    <location>
        <begin position="328"/>
        <end position="371"/>
    </location>
</feature>
<keyword evidence="1" id="KW-0677">Repeat</keyword>
<evidence type="ECO:0000313" key="3">
    <source>
        <dbReference type="EMBL" id="PWY96967.1"/>
    </source>
</evidence>
<dbReference type="Pfam" id="PF08238">
    <property type="entry name" value="Sel1"/>
    <property type="match status" value="7"/>
</dbReference>
<organism evidence="3 4">
    <name type="scientific">Testicularia cyperi</name>
    <dbReference type="NCBI Taxonomy" id="1882483"/>
    <lineage>
        <taxon>Eukaryota</taxon>
        <taxon>Fungi</taxon>
        <taxon>Dikarya</taxon>
        <taxon>Basidiomycota</taxon>
        <taxon>Ustilaginomycotina</taxon>
        <taxon>Ustilaginomycetes</taxon>
        <taxon>Ustilaginales</taxon>
        <taxon>Anthracoideaceae</taxon>
        <taxon>Testicularia</taxon>
    </lineage>
</organism>
<dbReference type="Proteomes" id="UP000246740">
    <property type="component" value="Unassembled WGS sequence"/>
</dbReference>
<evidence type="ECO:0000313" key="4">
    <source>
        <dbReference type="Proteomes" id="UP000246740"/>
    </source>
</evidence>
<evidence type="ECO:0000256" key="2">
    <source>
        <dbReference type="SAM" id="MobiDB-lite"/>
    </source>
</evidence>
<dbReference type="InterPro" id="IPR051726">
    <property type="entry name" value="Chitin_Synth_Reg"/>
</dbReference>
<accession>A0A317XGF9</accession>
<feature type="compositionally biased region" description="Polar residues" evidence="2">
    <location>
        <begin position="59"/>
        <end position="71"/>
    </location>
</feature>
<dbReference type="PANTHER" id="PTHR46430:SF3">
    <property type="entry name" value="ACTIVATOR OF C KINASE PROTEIN 1"/>
    <property type="match status" value="1"/>
</dbReference>
<feature type="region of interest" description="Disordered" evidence="2">
    <location>
        <begin position="26"/>
        <end position="190"/>
    </location>
</feature>
<feature type="region of interest" description="Disordered" evidence="2">
    <location>
        <begin position="924"/>
        <end position="947"/>
    </location>
</feature>
<feature type="compositionally biased region" description="Low complexity" evidence="2">
    <location>
        <begin position="543"/>
        <end position="555"/>
    </location>
</feature>
<keyword evidence="4" id="KW-1185">Reference proteome</keyword>
<feature type="compositionally biased region" description="Low complexity" evidence="2">
    <location>
        <begin position="355"/>
        <end position="367"/>
    </location>
</feature>
<name>A0A317XGF9_9BASI</name>
<dbReference type="EMBL" id="KZ819231">
    <property type="protein sequence ID" value="PWY96967.1"/>
    <property type="molecule type" value="Genomic_DNA"/>
</dbReference>
<dbReference type="SMART" id="SM00671">
    <property type="entry name" value="SEL1"/>
    <property type="match status" value="7"/>
</dbReference>
<proteinExistence type="predicted"/>
<feature type="compositionally biased region" description="Polar residues" evidence="2">
    <location>
        <begin position="330"/>
        <end position="346"/>
    </location>
</feature>
<dbReference type="AlphaFoldDB" id="A0A317XGF9"/>
<gene>
    <name evidence="3" type="ORF">BCV70DRAFT_92904</name>
</gene>
<dbReference type="SUPFAM" id="SSF81901">
    <property type="entry name" value="HCP-like"/>
    <property type="match status" value="1"/>
</dbReference>
<dbReference type="InterPro" id="IPR006597">
    <property type="entry name" value="Sel1-like"/>
</dbReference>
<feature type="region of interest" description="Disordered" evidence="2">
    <location>
        <begin position="253"/>
        <end position="276"/>
    </location>
</feature>
<dbReference type="InParanoid" id="A0A317XGF9"/>
<feature type="region of interest" description="Disordered" evidence="2">
    <location>
        <begin position="543"/>
        <end position="570"/>
    </location>
</feature>
<feature type="compositionally biased region" description="Low complexity" evidence="2">
    <location>
        <begin position="109"/>
        <end position="171"/>
    </location>
</feature>